<dbReference type="GO" id="GO:0032040">
    <property type="term" value="C:small-subunit processome"/>
    <property type="evidence" value="ECO:0007669"/>
    <property type="project" value="TreeGrafter"/>
</dbReference>
<dbReference type="EMBL" id="JAPFFK010000007">
    <property type="protein sequence ID" value="KAJ6756003.1"/>
    <property type="molecule type" value="Genomic_DNA"/>
</dbReference>
<keyword evidence="3" id="KW-0812">Transmembrane</keyword>
<dbReference type="PANTHER" id="PTHR12455:SF0">
    <property type="entry name" value="NUCLEOLAR COMPLEX PROTEIN 4 HOMOLOG"/>
    <property type="match status" value="1"/>
</dbReference>
<evidence type="ECO:0000313" key="6">
    <source>
        <dbReference type="Proteomes" id="UP001151532"/>
    </source>
</evidence>
<name>A0A9Q0VWS2_SALPP</name>
<dbReference type="PANTHER" id="PTHR12455">
    <property type="entry name" value="NUCLEOLAR COMPLEX PROTEIN 4"/>
    <property type="match status" value="1"/>
</dbReference>
<organism evidence="5 6">
    <name type="scientific">Salix purpurea</name>
    <name type="common">Purple osier willow</name>
    <dbReference type="NCBI Taxonomy" id="77065"/>
    <lineage>
        <taxon>Eukaryota</taxon>
        <taxon>Viridiplantae</taxon>
        <taxon>Streptophyta</taxon>
        <taxon>Embryophyta</taxon>
        <taxon>Tracheophyta</taxon>
        <taxon>Spermatophyta</taxon>
        <taxon>Magnoliopsida</taxon>
        <taxon>eudicotyledons</taxon>
        <taxon>Gunneridae</taxon>
        <taxon>Pentapetalae</taxon>
        <taxon>rosids</taxon>
        <taxon>fabids</taxon>
        <taxon>Malpighiales</taxon>
        <taxon>Salicaceae</taxon>
        <taxon>Saliceae</taxon>
        <taxon>Salix</taxon>
    </lineage>
</organism>
<dbReference type="Pfam" id="PF03914">
    <property type="entry name" value="CBF"/>
    <property type="match status" value="1"/>
</dbReference>
<dbReference type="GO" id="GO:0030692">
    <property type="term" value="C:Noc4p-Nop14p complex"/>
    <property type="evidence" value="ECO:0007669"/>
    <property type="project" value="TreeGrafter"/>
</dbReference>
<comment type="similarity">
    <text evidence="1">Belongs to the CBF/MAK21 family.</text>
</comment>
<dbReference type="GO" id="GO:0042254">
    <property type="term" value="P:ribosome biogenesis"/>
    <property type="evidence" value="ECO:0007669"/>
    <property type="project" value="InterPro"/>
</dbReference>
<proteinExistence type="inferred from homology"/>
<feature type="region of interest" description="Disordered" evidence="2">
    <location>
        <begin position="80"/>
        <end position="104"/>
    </location>
</feature>
<gene>
    <name evidence="5" type="ORF">OIU79_028420</name>
</gene>
<reference evidence="5" key="2">
    <citation type="journal article" date="2023" name="Int. J. Mol. Sci.">
        <title>De Novo Assembly and Annotation of 11 Diverse Shrub Willow (Salix) Genomes Reveals Novel Gene Organization in Sex-Linked Regions.</title>
        <authorList>
            <person name="Hyden B."/>
            <person name="Feng K."/>
            <person name="Yates T.B."/>
            <person name="Jawdy S."/>
            <person name="Cereghino C."/>
            <person name="Smart L.B."/>
            <person name="Muchero W."/>
        </authorList>
    </citation>
    <scope>NUCLEOTIDE SEQUENCE</scope>
    <source>
        <tissue evidence="5">Shoot tip</tissue>
    </source>
</reference>
<dbReference type="Proteomes" id="UP001151532">
    <property type="component" value="Chromosome 16"/>
</dbReference>
<evidence type="ECO:0000256" key="2">
    <source>
        <dbReference type="SAM" id="MobiDB-lite"/>
    </source>
</evidence>
<evidence type="ECO:0000259" key="4">
    <source>
        <dbReference type="Pfam" id="PF03914"/>
    </source>
</evidence>
<evidence type="ECO:0000256" key="3">
    <source>
        <dbReference type="SAM" id="Phobius"/>
    </source>
</evidence>
<evidence type="ECO:0000313" key="5">
    <source>
        <dbReference type="EMBL" id="KAJ6756003.1"/>
    </source>
</evidence>
<protein>
    <recommendedName>
        <fullName evidence="4">CCAAT-binding factor domain-containing protein</fullName>
    </recommendedName>
</protein>
<accession>A0A9Q0VWS2</accession>
<keyword evidence="3" id="KW-0472">Membrane</keyword>
<evidence type="ECO:0000256" key="1">
    <source>
        <dbReference type="ARBA" id="ARBA00007797"/>
    </source>
</evidence>
<dbReference type="InterPro" id="IPR005612">
    <property type="entry name" value="CCAAT-binding_factor"/>
</dbReference>
<dbReference type="OrthoDB" id="1712589at2759"/>
<feature type="transmembrane region" description="Helical" evidence="3">
    <location>
        <begin position="6"/>
        <end position="24"/>
    </location>
</feature>
<keyword evidence="3" id="KW-1133">Transmembrane helix</keyword>
<dbReference type="AlphaFoldDB" id="A0A9Q0VWS2"/>
<comment type="caution">
    <text evidence="5">The sequence shown here is derived from an EMBL/GenBank/DDBJ whole genome shotgun (WGS) entry which is preliminary data.</text>
</comment>
<keyword evidence="6" id="KW-1185">Reference proteome</keyword>
<reference evidence="5" key="1">
    <citation type="submission" date="2022-11" db="EMBL/GenBank/DDBJ databases">
        <authorList>
            <person name="Hyden B.L."/>
            <person name="Feng K."/>
            <person name="Yates T."/>
            <person name="Jawdy S."/>
            <person name="Smart L.B."/>
            <person name="Muchero W."/>
        </authorList>
    </citation>
    <scope>NUCLEOTIDE SEQUENCE</scope>
    <source>
        <tissue evidence="5">Shoot tip</tissue>
    </source>
</reference>
<feature type="domain" description="CCAAT-binding factor" evidence="4">
    <location>
        <begin position="130"/>
        <end position="183"/>
    </location>
</feature>
<sequence length="198" mass="22558">MSCGKTVFLPDVCLFVYLICFFILHGKTESGDKVGDSDSREILELSICKIHYIISNIPPLEDAKQDSDYELWGGSGFSVKKGEAKGPSHHLKTEDKDLKSEKHDNDSLSAGNYAKKMKLKFTKAWISFLRLPNFYEKLYVLLLPSIFMAKHRAKFFQLLDSCLKSPLLPAYLATAFAKKLRDILQSTVWCTRVIVWRA</sequence>
<dbReference type="InterPro" id="IPR027193">
    <property type="entry name" value="Noc4"/>
</dbReference>